<dbReference type="GO" id="GO:0055013">
    <property type="term" value="P:cardiac muscle cell development"/>
    <property type="evidence" value="ECO:0007669"/>
    <property type="project" value="UniProtKB-ARBA"/>
</dbReference>
<dbReference type="PROSITE" id="PS50835">
    <property type="entry name" value="IG_LIKE"/>
    <property type="match status" value="2"/>
</dbReference>
<dbReference type="AlphaFoldDB" id="A0A3B1IR67"/>
<feature type="domain" description="Ig-like" evidence="2">
    <location>
        <begin position="23"/>
        <end position="113"/>
    </location>
</feature>
<protein>
    <recommendedName>
        <fullName evidence="2">Ig-like domain-containing protein</fullName>
    </recommendedName>
</protein>
<accession>A0A3B1IR67</accession>
<reference evidence="3" key="3">
    <citation type="submission" date="2025-08" db="UniProtKB">
        <authorList>
            <consortium name="Ensembl"/>
        </authorList>
    </citation>
    <scope>IDENTIFICATION</scope>
</reference>
<dbReference type="Proteomes" id="UP000018467">
    <property type="component" value="Unassembled WGS sequence"/>
</dbReference>
<keyword evidence="1" id="KW-0393">Immunoglobulin domain</keyword>
<dbReference type="SMART" id="SM00409">
    <property type="entry name" value="IG"/>
    <property type="match status" value="3"/>
</dbReference>
<sequence>RTSSKYLILCLFTSGNVEKQQKPHFKKKLTSVRLKQFGPVHFECRLTPIGDPTMIVEWLHDGKPLEAANRLRMVNEFGYCSLDYEAAYARDSGVITCRATNKFGIDQTSATLLVREGKGLVEETQLPEGRSAQRIDEIKRLAHEGPSGVSGEEVTEKIKPEIVLLPEPVRVLEGETAKFRCRVTGYPAPKVNWYLNGQLVLKSKRFRLLFDGIHYLEVVDCKSYDAGEMKVLAENPEGVIEHTVKFEVQQKEDFRTVLRQTKGPAPCTVGGNAVFEYRVAGVPLPSVQWLKDSCHIQPGKFCNMVNNVDGSGFLKIINVQKNDSGLYSCRASNLRGEASCSADLIVFLGTNYKCWT</sequence>
<evidence type="ECO:0000313" key="4">
    <source>
        <dbReference type="Proteomes" id="UP000018467"/>
    </source>
</evidence>
<dbReference type="InterPro" id="IPR013098">
    <property type="entry name" value="Ig_I-set"/>
</dbReference>
<dbReference type="SMART" id="SM00408">
    <property type="entry name" value="IGc2"/>
    <property type="match status" value="2"/>
</dbReference>
<evidence type="ECO:0000256" key="1">
    <source>
        <dbReference type="ARBA" id="ARBA00023319"/>
    </source>
</evidence>
<dbReference type="PANTHER" id="PTHR47633:SF4">
    <property type="entry name" value="MYOPALLADIN ISOFORM X1"/>
    <property type="match status" value="1"/>
</dbReference>
<dbReference type="Bgee" id="ENSAMXG00000032661">
    <property type="expression patterns" value="Expressed in muscle tissue and 6 other cell types or tissues"/>
</dbReference>
<organism evidence="3 4">
    <name type="scientific">Astyanax mexicanus</name>
    <name type="common">Blind cave fish</name>
    <name type="synonym">Astyanax fasciatus mexicanus</name>
    <dbReference type="NCBI Taxonomy" id="7994"/>
    <lineage>
        <taxon>Eukaryota</taxon>
        <taxon>Metazoa</taxon>
        <taxon>Chordata</taxon>
        <taxon>Craniata</taxon>
        <taxon>Vertebrata</taxon>
        <taxon>Euteleostomi</taxon>
        <taxon>Actinopterygii</taxon>
        <taxon>Neopterygii</taxon>
        <taxon>Teleostei</taxon>
        <taxon>Ostariophysi</taxon>
        <taxon>Characiformes</taxon>
        <taxon>Characoidei</taxon>
        <taxon>Acestrorhamphidae</taxon>
        <taxon>Acestrorhamphinae</taxon>
        <taxon>Astyanax</taxon>
    </lineage>
</organism>
<dbReference type="GeneTree" id="ENSGT01110000267173"/>
<dbReference type="Ensembl" id="ENSAMXT00000044348.1">
    <property type="protein sequence ID" value="ENSAMXP00000031684.1"/>
    <property type="gene ID" value="ENSAMXG00000032661.1"/>
</dbReference>
<reference evidence="4" key="2">
    <citation type="journal article" date="2014" name="Nat. Commun.">
        <title>The cavefish genome reveals candidate genes for eye loss.</title>
        <authorList>
            <person name="McGaugh S.E."/>
            <person name="Gross J.B."/>
            <person name="Aken B."/>
            <person name="Blin M."/>
            <person name="Borowsky R."/>
            <person name="Chalopin D."/>
            <person name="Hinaux H."/>
            <person name="Jeffery W.R."/>
            <person name="Keene A."/>
            <person name="Ma L."/>
            <person name="Minx P."/>
            <person name="Murphy D."/>
            <person name="O'Quin K.E."/>
            <person name="Retaux S."/>
            <person name="Rohner N."/>
            <person name="Searle S.M."/>
            <person name="Stahl B.A."/>
            <person name="Tabin C."/>
            <person name="Volff J.N."/>
            <person name="Yoshizawa M."/>
            <person name="Warren W.C."/>
        </authorList>
    </citation>
    <scope>NUCLEOTIDE SEQUENCE [LARGE SCALE GENOMIC DNA]</scope>
    <source>
        <strain evidence="4">female</strain>
    </source>
</reference>
<dbReference type="InterPro" id="IPR003599">
    <property type="entry name" value="Ig_sub"/>
</dbReference>
<name>A0A3B1IR67_ASTMX</name>
<dbReference type="PANTHER" id="PTHR47633">
    <property type="entry name" value="IMMUNOGLOBULIN"/>
    <property type="match status" value="1"/>
</dbReference>
<dbReference type="SUPFAM" id="SSF48726">
    <property type="entry name" value="Immunoglobulin"/>
    <property type="match status" value="3"/>
</dbReference>
<dbReference type="InterPro" id="IPR003598">
    <property type="entry name" value="Ig_sub2"/>
</dbReference>
<evidence type="ECO:0000259" key="2">
    <source>
        <dbReference type="PROSITE" id="PS50835"/>
    </source>
</evidence>
<dbReference type="InterPro" id="IPR036179">
    <property type="entry name" value="Ig-like_dom_sf"/>
</dbReference>
<dbReference type="Pfam" id="PF07679">
    <property type="entry name" value="I-set"/>
    <property type="match status" value="3"/>
</dbReference>
<feature type="domain" description="Ig-like" evidence="2">
    <location>
        <begin position="160"/>
        <end position="345"/>
    </location>
</feature>
<evidence type="ECO:0000313" key="3">
    <source>
        <dbReference type="Ensembl" id="ENSAMXP00000031684.1"/>
    </source>
</evidence>
<dbReference type="InterPro" id="IPR007110">
    <property type="entry name" value="Ig-like_dom"/>
</dbReference>
<dbReference type="InterPro" id="IPR013783">
    <property type="entry name" value="Ig-like_fold"/>
</dbReference>
<proteinExistence type="predicted"/>
<reference evidence="4" key="1">
    <citation type="submission" date="2013-03" db="EMBL/GenBank/DDBJ databases">
        <authorList>
            <person name="Jeffery W."/>
            <person name="Warren W."/>
            <person name="Wilson R.K."/>
        </authorList>
    </citation>
    <scope>NUCLEOTIDE SEQUENCE</scope>
    <source>
        <strain evidence="4">female</strain>
    </source>
</reference>
<dbReference type="Gene3D" id="2.60.40.10">
    <property type="entry name" value="Immunoglobulins"/>
    <property type="match status" value="3"/>
</dbReference>
<dbReference type="FunFam" id="2.60.40.10:FF:000659">
    <property type="entry name" value="titin isoform X1"/>
    <property type="match status" value="1"/>
</dbReference>
<keyword evidence="4" id="KW-1185">Reference proteome</keyword>
<reference evidence="3" key="4">
    <citation type="submission" date="2025-09" db="UniProtKB">
        <authorList>
            <consortium name="Ensembl"/>
        </authorList>
    </citation>
    <scope>IDENTIFICATION</scope>
</reference>
<dbReference type="FunFam" id="2.60.40.10:FF:000697">
    <property type="entry name" value="titin isoform X1"/>
    <property type="match status" value="1"/>
</dbReference>
<dbReference type="FunFam" id="2.60.40.10:FF:000107">
    <property type="entry name" value="Myosin, light chain kinase a"/>
    <property type="match status" value="1"/>
</dbReference>
<dbReference type="GO" id="GO:0003007">
    <property type="term" value="P:heart morphogenesis"/>
    <property type="evidence" value="ECO:0007669"/>
    <property type="project" value="UniProtKB-ARBA"/>
</dbReference>